<feature type="domain" description="EF-hand" evidence="3">
    <location>
        <begin position="23"/>
        <end position="50"/>
    </location>
</feature>
<feature type="region of interest" description="Disordered" evidence="2">
    <location>
        <begin position="87"/>
        <end position="106"/>
    </location>
</feature>
<dbReference type="InterPro" id="IPR018247">
    <property type="entry name" value="EF_Hand_1_Ca_BS"/>
</dbReference>
<accession>A0A7S2IEZ2</accession>
<dbReference type="PROSITE" id="PS50222">
    <property type="entry name" value="EF_HAND_2"/>
    <property type="match status" value="2"/>
</dbReference>
<dbReference type="PROSITE" id="PS00018">
    <property type="entry name" value="EF_HAND_1"/>
    <property type="match status" value="2"/>
</dbReference>
<dbReference type="Pfam" id="PF13499">
    <property type="entry name" value="EF-hand_7"/>
    <property type="match status" value="1"/>
</dbReference>
<sequence length="106" mass="11746">MATTCAALAAFIKSFLTTPLEPVFRGWDRDKDGSLDRSEFRRAVRSTGLVASCRDADHIFDEWDVDHSGSIDLAEMGRVLDALKRGEIKRSQAEETNGKHGRGGKH</sequence>
<name>A0A7S2IEZ2_9EUKA</name>
<gene>
    <name evidence="4" type="ORF">CBRE1094_LOCUS33567</name>
</gene>
<evidence type="ECO:0000259" key="3">
    <source>
        <dbReference type="PROSITE" id="PS50222"/>
    </source>
</evidence>
<dbReference type="InterPro" id="IPR011992">
    <property type="entry name" value="EF-hand-dom_pair"/>
</dbReference>
<evidence type="ECO:0000256" key="2">
    <source>
        <dbReference type="SAM" id="MobiDB-lite"/>
    </source>
</evidence>
<feature type="domain" description="EF-hand" evidence="3">
    <location>
        <begin position="51"/>
        <end position="86"/>
    </location>
</feature>
<proteinExistence type="predicted"/>
<dbReference type="CDD" id="cd00051">
    <property type="entry name" value="EFh"/>
    <property type="match status" value="1"/>
</dbReference>
<dbReference type="GO" id="GO:0005509">
    <property type="term" value="F:calcium ion binding"/>
    <property type="evidence" value="ECO:0007669"/>
    <property type="project" value="InterPro"/>
</dbReference>
<evidence type="ECO:0000256" key="1">
    <source>
        <dbReference type="ARBA" id="ARBA00022837"/>
    </source>
</evidence>
<organism evidence="4">
    <name type="scientific">Haptolina brevifila</name>
    <dbReference type="NCBI Taxonomy" id="156173"/>
    <lineage>
        <taxon>Eukaryota</taxon>
        <taxon>Haptista</taxon>
        <taxon>Haptophyta</taxon>
        <taxon>Prymnesiophyceae</taxon>
        <taxon>Prymnesiales</taxon>
        <taxon>Prymnesiaceae</taxon>
        <taxon>Haptolina</taxon>
    </lineage>
</organism>
<dbReference type="EMBL" id="HBGU01061682">
    <property type="protein sequence ID" value="CAD9517669.1"/>
    <property type="molecule type" value="Transcribed_RNA"/>
</dbReference>
<keyword evidence="1" id="KW-0106">Calcium</keyword>
<protein>
    <recommendedName>
        <fullName evidence="3">EF-hand domain-containing protein</fullName>
    </recommendedName>
</protein>
<reference evidence="4" key="1">
    <citation type="submission" date="2021-01" db="EMBL/GenBank/DDBJ databases">
        <authorList>
            <person name="Corre E."/>
            <person name="Pelletier E."/>
            <person name="Niang G."/>
            <person name="Scheremetjew M."/>
            <person name="Finn R."/>
            <person name="Kale V."/>
            <person name="Holt S."/>
            <person name="Cochrane G."/>
            <person name="Meng A."/>
            <person name="Brown T."/>
            <person name="Cohen L."/>
        </authorList>
    </citation>
    <scope>NUCLEOTIDE SEQUENCE</scope>
    <source>
        <strain evidence="4">UTEX LB 985</strain>
    </source>
</reference>
<dbReference type="AlphaFoldDB" id="A0A7S2IEZ2"/>
<dbReference type="Gene3D" id="1.10.238.10">
    <property type="entry name" value="EF-hand"/>
    <property type="match status" value="1"/>
</dbReference>
<dbReference type="InterPro" id="IPR002048">
    <property type="entry name" value="EF_hand_dom"/>
</dbReference>
<evidence type="ECO:0000313" key="4">
    <source>
        <dbReference type="EMBL" id="CAD9517669.1"/>
    </source>
</evidence>
<dbReference type="SMART" id="SM00054">
    <property type="entry name" value="EFh"/>
    <property type="match status" value="2"/>
</dbReference>
<dbReference type="SUPFAM" id="SSF47473">
    <property type="entry name" value="EF-hand"/>
    <property type="match status" value="1"/>
</dbReference>
<feature type="compositionally biased region" description="Basic and acidic residues" evidence="2">
    <location>
        <begin position="87"/>
        <end position="98"/>
    </location>
</feature>